<dbReference type="PANTHER" id="PTHR15704">
    <property type="entry name" value="SUPERKILLER 3 PROTEIN-RELATED"/>
    <property type="match status" value="1"/>
</dbReference>
<dbReference type="SMART" id="SM00028">
    <property type="entry name" value="TPR"/>
    <property type="match status" value="6"/>
</dbReference>
<organism evidence="4 5">
    <name type="scientific">Cylicocyclus nassatus</name>
    <name type="common">Nematode worm</name>
    <dbReference type="NCBI Taxonomy" id="53992"/>
    <lineage>
        <taxon>Eukaryota</taxon>
        <taxon>Metazoa</taxon>
        <taxon>Ecdysozoa</taxon>
        <taxon>Nematoda</taxon>
        <taxon>Chromadorea</taxon>
        <taxon>Rhabditida</taxon>
        <taxon>Rhabditina</taxon>
        <taxon>Rhabditomorpha</taxon>
        <taxon>Strongyloidea</taxon>
        <taxon>Strongylidae</taxon>
        <taxon>Cylicocyclus</taxon>
    </lineage>
</organism>
<dbReference type="Gene3D" id="1.25.40.10">
    <property type="entry name" value="Tetratricopeptide repeat domain"/>
    <property type="match status" value="3"/>
</dbReference>
<dbReference type="InterPro" id="IPR019734">
    <property type="entry name" value="TPR_rpt"/>
</dbReference>
<dbReference type="EMBL" id="CATQJL010000112">
    <property type="protein sequence ID" value="CAJ0592781.1"/>
    <property type="molecule type" value="Genomic_DNA"/>
</dbReference>
<keyword evidence="2 3" id="KW-0802">TPR repeat</keyword>
<dbReference type="InterPro" id="IPR039226">
    <property type="entry name" value="Ski3/TTC37"/>
</dbReference>
<dbReference type="PROSITE" id="PS50005">
    <property type="entry name" value="TPR"/>
    <property type="match status" value="1"/>
</dbReference>
<evidence type="ECO:0000313" key="4">
    <source>
        <dbReference type="EMBL" id="CAJ0592781.1"/>
    </source>
</evidence>
<name>A0AA36GHH0_CYLNA</name>
<keyword evidence="5" id="KW-1185">Reference proteome</keyword>
<dbReference type="Pfam" id="PF13432">
    <property type="entry name" value="TPR_16"/>
    <property type="match status" value="1"/>
</dbReference>
<dbReference type="InterPro" id="IPR011990">
    <property type="entry name" value="TPR-like_helical_dom_sf"/>
</dbReference>
<dbReference type="Proteomes" id="UP001176961">
    <property type="component" value="Unassembled WGS sequence"/>
</dbReference>
<accession>A0AA36GHH0</accession>
<dbReference type="GO" id="GO:0006401">
    <property type="term" value="P:RNA catabolic process"/>
    <property type="evidence" value="ECO:0007669"/>
    <property type="project" value="InterPro"/>
</dbReference>
<dbReference type="SUPFAM" id="SSF48452">
    <property type="entry name" value="TPR-like"/>
    <property type="match status" value="2"/>
</dbReference>
<proteinExistence type="predicted"/>
<comment type="caution">
    <text evidence="4">The sequence shown here is derived from an EMBL/GenBank/DDBJ whole genome shotgun (WGS) entry which is preliminary data.</text>
</comment>
<evidence type="ECO:0000256" key="2">
    <source>
        <dbReference type="ARBA" id="ARBA00022803"/>
    </source>
</evidence>
<dbReference type="PANTHER" id="PTHR15704:SF7">
    <property type="entry name" value="SUPERKILLER COMPLEX PROTEIN 3"/>
    <property type="match status" value="1"/>
</dbReference>
<gene>
    <name evidence="4" type="ORF">CYNAS_LOCUS4764</name>
</gene>
<feature type="repeat" description="TPR" evidence="3">
    <location>
        <begin position="548"/>
        <end position="581"/>
    </location>
</feature>
<dbReference type="AlphaFoldDB" id="A0AA36GHH0"/>
<evidence type="ECO:0000256" key="1">
    <source>
        <dbReference type="ARBA" id="ARBA00022737"/>
    </source>
</evidence>
<protein>
    <submittedName>
        <fullName evidence="4">Uncharacterized protein</fullName>
    </submittedName>
</protein>
<evidence type="ECO:0000313" key="5">
    <source>
        <dbReference type="Proteomes" id="UP001176961"/>
    </source>
</evidence>
<dbReference type="GO" id="GO:0055087">
    <property type="term" value="C:Ski complex"/>
    <property type="evidence" value="ECO:0007669"/>
    <property type="project" value="InterPro"/>
</dbReference>
<evidence type="ECO:0000256" key="3">
    <source>
        <dbReference type="PROSITE-ProRule" id="PRU00339"/>
    </source>
</evidence>
<keyword evidence="1" id="KW-0677">Repeat</keyword>
<sequence>MAELKAALKEAKKLLSAGQSDDALGALQGLLDDEVEDYMLFSFAALAHANLGDAKEARILYDKAIKLDAKLPAAWQGLYKLYDAGKLPADDRALEVCDHLATSSDSQEKRLIYEESRRKFLFELARYEQLEKDLGTNETLIGKVIDKMTRKDILSAIESALLRKAFNELDGSFRANADWNLQYCKFLYTRQERQWTEEVLKFCACHPYEEISWIRGRLLEIIAEKFFCTQIIPDDVFTIYAKCTSKMNEIEKSTDQVLQSLSGDDMAATLDVVDGLPENAFTYLPLAMIAVHLLAETENWEKVVRVVDWIIGQNVTTECENVASWLKKQALLEMNQADEALRVKVSGEHPPSMFAIDSAKLSMLKGDDVDDIIQELGVDSVDAKRIRIVRALQTGEAVESLADSEFLMKDDSLTWRDLALVAELYILLGKDATALLVRAAKLNPRSSRVFFLLGKSLRQKNPSKARSCLERAVKIRPNNQEYIKVLDEVYQDAGETVETRLALLNQLNEYKKPMWLRKRLVELAKIKQNWDTVIDELQQIVRFHENDFASWALLAEAYSHRGNLQSSVNAYGKVLELDPSSDYAICLIQVLMRMHNLESAAEQCERRRSLGIENDHIRYAVDLLDAQVHLRLFDKGEDEQRFDHLKAVFRLAGNVVAARPRISLAYKLAADALLRVIKYRDSIMKSVEIPTSWSVSDRVSAVRAAVNFYSVALDLNRKNAWAWYDLAVALLQQARLDSPAQHATKASECLRKGMTLTKCTQTKSTFWTLLAEAMRLSSTASDTSPNAENSTALQQHYLVRALQLNKANDEAWLRLALLYYTNGAMDLAHIAIEEALKHNPLLAEAWCAYAMKADAEGISHEAIDMFRHSVSIKPMIPAVMKYTAMLSKTLRTKTFDSATVMIDFSKVLRLKDNQDCVSRDQLLHIAVLAELFGYYEDAANSLKEGREKGIHLQRAQLKAGEKVANPDKSLQHLAKLCAMNTEDLFDLLKEKQPLYRDLFDRLAAPEANGLQELYRAYSKSISVPLVVAAVIRFGLPLCDQAVNVLHEVLPRHELIDVFPTVMPEDMDNGLIYVEQDGEEPFRYSHYVAKPLCEILKKRREELEAQQNDTSAEPVS</sequence>
<dbReference type="Pfam" id="PF13181">
    <property type="entry name" value="TPR_8"/>
    <property type="match status" value="1"/>
</dbReference>
<reference evidence="4" key="1">
    <citation type="submission" date="2023-07" db="EMBL/GenBank/DDBJ databases">
        <authorList>
            <consortium name="CYATHOMIX"/>
        </authorList>
    </citation>
    <scope>NUCLEOTIDE SEQUENCE</scope>
    <source>
        <strain evidence="4">N/A</strain>
    </source>
</reference>